<accession>A0AAJ1MBC5</accession>
<dbReference type="AlphaFoldDB" id="A0AAJ1MBC5"/>
<evidence type="ECO:0000313" key="4">
    <source>
        <dbReference type="Proteomes" id="UP001220670"/>
    </source>
</evidence>
<feature type="compositionally biased region" description="Low complexity" evidence="1">
    <location>
        <begin position="57"/>
        <end position="82"/>
    </location>
</feature>
<evidence type="ECO:0000256" key="1">
    <source>
        <dbReference type="SAM" id="MobiDB-lite"/>
    </source>
</evidence>
<evidence type="ECO:0000256" key="2">
    <source>
        <dbReference type="SAM" id="SignalP"/>
    </source>
</evidence>
<feature type="compositionally biased region" description="Polar residues" evidence="1">
    <location>
        <begin position="143"/>
        <end position="171"/>
    </location>
</feature>
<sequence>MMKQSKHWLTGLLMTAMMLSLTGCASLSAPTSTQESTSHSAAVSSKTKVAKKHSTSVKDQSTSASSETAQSSSTTAESASADQSAGALASSAQAASAQSQTAASNAISASETTSSLASNKASAATSSTVNDQVVDGLNQAANLQPENGDQYMTSQTSDGNWQVDIRTSSGEGQDPNVSHLKGIYKYNPTTGQYQQMDPMTGEFN</sequence>
<name>A0AAJ1MBC5_LIMMU</name>
<feature type="region of interest" description="Disordered" evidence="1">
    <location>
        <begin position="28"/>
        <end position="82"/>
    </location>
</feature>
<keyword evidence="2" id="KW-0732">Signal</keyword>
<feature type="signal peptide" evidence="2">
    <location>
        <begin position="1"/>
        <end position="25"/>
    </location>
</feature>
<dbReference type="PROSITE" id="PS51257">
    <property type="entry name" value="PROKAR_LIPOPROTEIN"/>
    <property type="match status" value="1"/>
</dbReference>
<comment type="caution">
    <text evidence="3">The sequence shown here is derived from an EMBL/GenBank/DDBJ whole genome shotgun (WGS) entry which is preliminary data.</text>
</comment>
<feature type="chain" id="PRO_5042563809" evidence="2">
    <location>
        <begin position="26"/>
        <end position="204"/>
    </location>
</feature>
<evidence type="ECO:0000313" key="3">
    <source>
        <dbReference type="EMBL" id="MDC2829408.1"/>
    </source>
</evidence>
<gene>
    <name evidence="3" type="ORF">PO250_03630</name>
</gene>
<dbReference type="EMBL" id="JAQONE010000011">
    <property type="protein sequence ID" value="MDC2829408.1"/>
    <property type="molecule type" value="Genomic_DNA"/>
</dbReference>
<reference evidence="3" key="1">
    <citation type="submission" date="2023-01" db="EMBL/GenBank/DDBJ databases">
        <title>Genome analysis of 13 Lactobacillus isolated from gut of wild boar.</title>
        <authorList>
            <person name="Papp P."/>
            <person name="Libisch B."/>
            <person name="Nagy T."/>
            <person name="Olasz F."/>
        </authorList>
    </citation>
    <scope>NUCLEOTIDE SEQUENCE</scope>
    <source>
        <strain evidence="3">F146</strain>
    </source>
</reference>
<protein>
    <submittedName>
        <fullName evidence="3">Uncharacterized protein</fullName>
    </submittedName>
</protein>
<dbReference type="RefSeq" id="WP_272208602.1">
    <property type="nucleotide sequence ID" value="NZ_JAQOMV010000021.1"/>
</dbReference>
<organism evidence="3 4">
    <name type="scientific">Limosilactobacillus mucosae</name>
    <name type="common">Lactobacillus mucosae</name>
    <dbReference type="NCBI Taxonomy" id="97478"/>
    <lineage>
        <taxon>Bacteria</taxon>
        <taxon>Bacillati</taxon>
        <taxon>Bacillota</taxon>
        <taxon>Bacilli</taxon>
        <taxon>Lactobacillales</taxon>
        <taxon>Lactobacillaceae</taxon>
        <taxon>Limosilactobacillus</taxon>
    </lineage>
</organism>
<feature type="region of interest" description="Disordered" evidence="1">
    <location>
        <begin position="143"/>
        <end position="182"/>
    </location>
</feature>
<dbReference type="Proteomes" id="UP001220670">
    <property type="component" value="Unassembled WGS sequence"/>
</dbReference>
<feature type="compositionally biased region" description="Low complexity" evidence="1">
    <location>
        <begin position="36"/>
        <end position="47"/>
    </location>
</feature>
<proteinExistence type="predicted"/>